<sequence>MLFVASFLLGMAFASAGLIAKEINSSIGAQIANLRVHTYLTRLGVLSNLILPLLALGAAFAVRGVEGGGLAVLGLVAGAIFLGVLRLPYPFRLIIAVAGVPLMGIIFLVLLAL</sequence>
<keyword evidence="1" id="KW-0812">Transmembrane</keyword>
<keyword evidence="1" id="KW-0472">Membrane</keyword>
<feature type="transmembrane region" description="Helical" evidence="1">
    <location>
        <begin position="93"/>
        <end position="112"/>
    </location>
</feature>
<proteinExistence type="predicted"/>
<name>A0A2W5MS32_9BACT</name>
<dbReference type="EMBL" id="QFQB01000111">
    <property type="protein sequence ID" value="PZQ44091.1"/>
    <property type="molecule type" value="Genomic_DNA"/>
</dbReference>
<keyword evidence="1" id="KW-1133">Transmembrane helix</keyword>
<evidence type="ECO:0000313" key="2">
    <source>
        <dbReference type="EMBL" id="PZQ44091.1"/>
    </source>
</evidence>
<accession>A0A2W5MS32</accession>
<organism evidence="2 3">
    <name type="scientific">Micavibrio aeruginosavorus</name>
    <dbReference type="NCBI Taxonomy" id="349221"/>
    <lineage>
        <taxon>Bacteria</taxon>
        <taxon>Pseudomonadati</taxon>
        <taxon>Bdellovibrionota</taxon>
        <taxon>Bdellovibrionia</taxon>
        <taxon>Bdellovibrionales</taxon>
        <taxon>Pseudobdellovibrionaceae</taxon>
        <taxon>Micavibrio</taxon>
    </lineage>
</organism>
<feature type="transmembrane region" description="Helical" evidence="1">
    <location>
        <begin position="44"/>
        <end position="62"/>
    </location>
</feature>
<protein>
    <recommendedName>
        <fullName evidence="4">DUF3325 domain-containing protein</fullName>
    </recommendedName>
</protein>
<feature type="transmembrane region" description="Helical" evidence="1">
    <location>
        <begin position="69"/>
        <end position="87"/>
    </location>
</feature>
<comment type="caution">
    <text evidence="2">The sequence shown here is derived from an EMBL/GenBank/DDBJ whole genome shotgun (WGS) entry which is preliminary data.</text>
</comment>
<reference evidence="2 3" key="1">
    <citation type="submission" date="2017-08" db="EMBL/GenBank/DDBJ databases">
        <title>Infants hospitalized years apart are colonized by the same room-sourced microbial strains.</title>
        <authorList>
            <person name="Brooks B."/>
            <person name="Olm M.R."/>
            <person name="Firek B.A."/>
            <person name="Baker R."/>
            <person name="Thomas B.C."/>
            <person name="Morowitz M.J."/>
            <person name="Banfield J.F."/>
        </authorList>
    </citation>
    <scope>NUCLEOTIDE SEQUENCE [LARGE SCALE GENOMIC DNA]</scope>
    <source>
        <strain evidence="2">S2_005_002_R2_29</strain>
    </source>
</reference>
<dbReference type="AlphaFoldDB" id="A0A2W5MS32"/>
<evidence type="ECO:0000313" key="3">
    <source>
        <dbReference type="Proteomes" id="UP000249417"/>
    </source>
</evidence>
<gene>
    <name evidence="2" type="ORF">DI551_10840</name>
</gene>
<dbReference type="Proteomes" id="UP000249417">
    <property type="component" value="Unassembled WGS sequence"/>
</dbReference>
<evidence type="ECO:0000256" key="1">
    <source>
        <dbReference type="SAM" id="Phobius"/>
    </source>
</evidence>
<evidence type="ECO:0008006" key="4">
    <source>
        <dbReference type="Google" id="ProtNLM"/>
    </source>
</evidence>